<feature type="transmembrane region" description="Helical" evidence="19">
    <location>
        <begin position="168"/>
        <end position="190"/>
    </location>
</feature>
<evidence type="ECO:0000256" key="16">
    <source>
        <dbReference type="ARBA" id="ARBA00032853"/>
    </source>
</evidence>
<comment type="pathway">
    <text evidence="3 19">Cofactor biosynthesis; adenosylcobalamin biosynthesis; adenosylcobalamin from cob(II)yrinate a,c-diamide: step 7/7.</text>
</comment>
<evidence type="ECO:0000256" key="19">
    <source>
        <dbReference type="HAMAP-Rule" id="MF_00719"/>
    </source>
</evidence>
<evidence type="ECO:0000256" key="7">
    <source>
        <dbReference type="ARBA" id="ARBA00022475"/>
    </source>
</evidence>
<keyword evidence="12 19" id="KW-1133">Transmembrane helix</keyword>
<evidence type="ECO:0000256" key="13">
    <source>
        <dbReference type="ARBA" id="ARBA00023136"/>
    </source>
</evidence>
<keyword evidence="10 19" id="KW-0812">Transmembrane</keyword>
<comment type="caution">
    <text evidence="20">The sequence shown here is derived from an EMBL/GenBank/DDBJ whole genome shotgun (WGS) entry which is preliminary data.</text>
</comment>
<evidence type="ECO:0000256" key="18">
    <source>
        <dbReference type="ARBA" id="ARBA00049504"/>
    </source>
</evidence>
<evidence type="ECO:0000256" key="9">
    <source>
        <dbReference type="ARBA" id="ARBA00022679"/>
    </source>
</evidence>
<evidence type="ECO:0000256" key="15">
    <source>
        <dbReference type="ARBA" id="ARBA00032605"/>
    </source>
</evidence>
<dbReference type="RefSeq" id="WP_181816041.1">
    <property type="nucleotide sequence ID" value="NZ_UFYA01000001.1"/>
</dbReference>
<reference evidence="20 21" key="1">
    <citation type="submission" date="2018-06" db="EMBL/GenBank/DDBJ databases">
        <authorList>
            <consortium name="Pathogen Informatics"/>
            <person name="Doyle S."/>
        </authorList>
    </citation>
    <scope>NUCLEOTIDE SEQUENCE [LARGE SCALE GENOMIC DNA]</scope>
    <source>
        <strain evidence="20 21">NCTC7915</strain>
    </source>
</reference>
<dbReference type="GO" id="GO:0008818">
    <property type="term" value="F:cobalamin 5'-phosphate synthase activity"/>
    <property type="evidence" value="ECO:0007669"/>
    <property type="project" value="UniProtKB-UniRule"/>
</dbReference>
<keyword evidence="8 19" id="KW-0169">Cobalamin biosynthesis</keyword>
<dbReference type="PANTHER" id="PTHR34148">
    <property type="entry name" value="ADENOSYLCOBINAMIDE-GDP RIBAZOLETRANSFERASE"/>
    <property type="match status" value="1"/>
</dbReference>
<evidence type="ECO:0000256" key="5">
    <source>
        <dbReference type="ARBA" id="ARBA00013200"/>
    </source>
</evidence>
<comment type="catalytic activity">
    <reaction evidence="17 19">
        <text>alpha-ribazole + adenosylcob(III)inamide-GDP = adenosylcob(III)alamin + GMP + H(+)</text>
        <dbReference type="Rhea" id="RHEA:16049"/>
        <dbReference type="ChEBI" id="CHEBI:10329"/>
        <dbReference type="ChEBI" id="CHEBI:15378"/>
        <dbReference type="ChEBI" id="CHEBI:18408"/>
        <dbReference type="ChEBI" id="CHEBI:58115"/>
        <dbReference type="ChEBI" id="CHEBI:60487"/>
        <dbReference type="EC" id="2.7.8.26"/>
    </reaction>
</comment>
<dbReference type="Pfam" id="PF02654">
    <property type="entry name" value="CobS"/>
    <property type="match status" value="1"/>
</dbReference>
<dbReference type="PANTHER" id="PTHR34148:SF1">
    <property type="entry name" value="ADENOSYLCOBINAMIDE-GDP RIBAZOLETRANSFERASE"/>
    <property type="match status" value="1"/>
</dbReference>
<evidence type="ECO:0000256" key="3">
    <source>
        <dbReference type="ARBA" id="ARBA00004663"/>
    </source>
</evidence>
<dbReference type="Proteomes" id="UP000254118">
    <property type="component" value="Unassembled WGS sequence"/>
</dbReference>
<protein>
    <recommendedName>
        <fullName evidence="6 19">Adenosylcobinamide-GDP ribazoletransferase</fullName>
        <ecNumber evidence="5 19">2.7.8.26</ecNumber>
    </recommendedName>
    <alternativeName>
        <fullName evidence="16 19">Cobalamin synthase</fullName>
    </alternativeName>
    <alternativeName>
        <fullName evidence="15 19">Cobalamin-5'-phosphate synthase</fullName>
    </alternativeName>
</protein>
<dbReference type="HAMAP" id="MF_00719">
    <property type="entry name" value="CobS"/>
    <property type="match status" value="1"/>
</dbReference>
<feature type="transmembrane region" description="Helical" evidence="19">
    <location>
        <begin position="51"/>
        <end position="74"/>
    </location>
</feature>
<keyword evidence="7 19" id="KW-1003">Cell membrane</keyword>
<evidence type="ECO:0000256" key="17">
    <source>
        <dbReference type="ARBA" id="ARBA00048623"/>
    </source>
</evidence>
<comment type="subcellular location">
    <subcellularLocation>
        <location evidence="2 19">Cell membrane</location>
        <topology evidence="2 19">Multi-pass membrane protein</topology>
    </subcellularLocation>
</comment>
<keyword evidence="11 19" id="KW-0460">Magnesium</keyword>
<comment type="cofactor">
    <cofactor evidence="1 19">
        <name>Mg(2+)</name>
        <dbReference type="ChEBI" id="CHEBI:18420"/>
    </cofactor>
</comment>
<feature type="transmembrane region" description="Helical" evidence="19">
    <location>
        <begin position="233"/>
        <end position="257"/>
    </location>
</feature>
<evidence type="ECO:0000313" key="21">
    <source>
        <dbReference type="Proteomes" id="UP000254118"/>
    </source>
</evidence>
<evidence type="ECO:0000256" key="14">
    <source>
        <dbReference type="ARBA" id="ARBA00025228"/>
    </source>
</evidence>
<evidence type="ECO:0000256" key="6">
    <source>
        <dbReference type="ARBA" id="ARBA00015850"/>
    </source>
</evidence>
<organism evidence="20 21">
    <name type="scientific">Dermatophilus congolensis</name>
    <dbReference type="NCBI Taxonomy" id="1863"/>
    <lineage>
        <taxon>Bacteria</taxon>
        <taxon>Bacillati</taxon>
        <taxon>Actinomycetota</taxon>
        <taxon>Actinomycetes</taxon>
        <taxon>Micrococcales</taxon>
        <taxon>Dermatophilaceae</taxon>
        <taxon>Dermatophilus</taxon>
    </lineage>
</organism>
<evidence type="ECO:0000256" key="2">
    <source>
        <dbReference type="ARBA" id="ARBA00004651"/>
    </source>
</evidence>
<evidence type="ECO:0000313" key="20">
    <source>
        <dbReference type="EMBL" id="STD09355.1"/>
    </source>
</evidence>
<proteinExistence type="inferred from homology"/>
<dbReference type="EMBL" id="UFYA01000001">
    <property type="protein sequence ID" value="STD09355.1"/>
    <property type="molecule type" value="Genomic_DNA"/>
</dbReference>
<accession>A0AA46BN58</accession>
<dbReference type="GO" id="GO:0005886">
    <property type="term" value="C:plasma membrane"/>
    <property type="evidence" value="ECO:0007669"/>
    <property type="project" value="UniProtKB-SubCell"/>
</dbReference>
<comment type="function">
    <text evidence="14 19">Joins adenosylcobinamide-GDP and alpha-ribazole to generate adenosylcobalamin (Ado-cobalamin). Also synthesizes adenosylcobalamin 5'-phosphate from adenosylcobinamide-GDP and alpha-ribazole 5'-phosphate.</text>
</comment>
<feature type="transmembrane region" description="Helical" evidence="19">
    <location>
        <begin position="26"/>
        <end position="45"/>
    </location>
</feature>
<evidence type="ECO:0000256" key="8">
    <source>
        <dbReference type="ARBA" id="ARBA00022573"/>
    </source>
</evidence>
<keyword evidence="9 19" id="KW-0808">Transferase</keyword>
<dbReference type="GO" id="GO:0009236">
    <property type="term" value="P:cobalamin biosynthetic process"/>
    <property type="evidence" value="ECO:0007669"/>
    <property type="project" value="UniProtKB-UniRule"/>
</dbReference>
<dbReference type="GO" id="GO:0051073">
    <property type="term" value="F:adenosylcobinamide-GDP ribazoletransferase activity"/>
    <property type="evidence" value="ECO:0007669"/>
    <property type="project" value="UniProtKB-UniRule"/>
</dbReference>
<dbReference type="AlphaFoldDB" id="A0AA46BN58"/>
<evidence type="ECO:0000256" key="4">
    <source>
        <dbReference type="ARBA" id="ARBA00010561"/>
    </source>
</evidence>
<comment type="catalytic activity">
    <reaction evidence="18 19">
        <text>alpha-ribazole 5'-phosphate + adenosylcob(III)inamide-GDP = adenosylcob(III)alamin 5'-phosphate + GMP + H(+)</text>
        <dbReference type="Rhea" id="RHEA:23560"/>
        <dbReference type="ChEBI" id="CHEBI:15378"/>
        <dbReference type="ChEBI" id="CHEBI:57918"/>
        <dbReference type="ChEBI" id="CHEBI:58115"/>
        <dbReference type="ChEBI" id="CHEBI:60487"/>
        <dbReference type="ChEBI" id="CHEBI:60493"/>
        <dbReference type="EC" id="2.7.8.26"/>
    </reaction>
</comment>
<evidence type="ECO:0000256" key="11">
    <source>
        <dbReference type="ARBA" id="ARBA00022842"/>
    </source>
</evidence>
<feature type="transmembrane region" description="Helical" evidence="19">
    <location>
        <begin position="202"/>
        <end position="221"/>
    </location>
</feature>
<name>A0AA46BN58_9MICO</name>
<keyword evidence="13 19" id="KW-0472">Membrane</keyword>
<evidence type="ECO:0000256" key="12">
    <source>
        <dbReference type="ARBA" id="ARBA00022989"/>
    </source>
</evidence>
<gene>
    <name evidence="19" type="primary">cobS</name>
    <name evidence="20" type="ORF">NCTC7915_01190</name>
</gene>
<sequence length="258" mass="25577">MVRDVLCLAFGTLTTWRVPPPRNIDARVAAGAMLIAPVVLVPLLVLMGLGVWVGSFLSVSPAVVAALLLAVLAVSSRGVHLDGLADTADGLSASYDRAKALDVMKRSDIGPSGVAAVVLSVLVQFSALVALVQSGAGLVLSVVAVVVSRASLAWGCRRGYPAASSSGLGATVAGSVSPVALAVVSVVIAAGSALVTHVCGGGWWHGLVVFGVGVVAVLLLLRHARARLGGMTGDVLGAGVEISLSVALVAGAVLVAAS</sequence>
<evidence type="ECO:0000256" key="1">
    <source>
        <dbReference type="ARBA" id="ARBA00001946"/>
    </source>
</evidence>
<comment type="similarity">
    <text evidence="4 19">Belongs to the CobS family.</text>
</comment>
<dbReference type="EC" id="2.7.8.26" evidence="5 19"/>
<dbReference type="InterPro" id="IPR003805">
    <property type="entry name" value="CobS"/>
</dbReference>
<evidence type="ECO:0000256" key="10">
    <source>
        <dbReference type="ARBA" id="ARBA00022692"/>
    </source>
</evidence>